<gene>
    <name evidence="4" type="ORF">CTEST_07255</name>
</gene>
<reference evidence="5" key="2">
    <citation type="submission" date="2015-05" db="EMBL/GenBank/DDBJ databases">
        <title>Complete genome sequence of Corynebacterium testudinoris DSM 44614, recovered from necrotic lesions in the mouth of a tortoise.</title>
        <authorList>
            <person name="Ruckert C."/>
            <person name="Albersmeier A."/>
            <person name="Winkler A."/>
            <person name="Tauch A."/>
        </authorList>
    </citation>
    <scope>NUCLEOTIDE SEQUENCE [LARGE SCALE GENOMIC DNA]</scope>
    <source>
        <strain evidence="5">DSM 44614</strain>
    </source>
</reference>
<reference evidence="4 5" key="1">
    <citation type="journal article" date="2015" name="Genome Announc.">
        <title>Complete Genome Sequence of the Type Strain Corynebacterium testudinoris DSM 44614, Recovered from Necrotic Lesions in the Mouth of a Tortoise.</title>
        <authorList>
            <person name="Ruckert C."/>
            <person name="Kriete M."/>
            <person name="Jaenicke S."/>
            <person name="Winkler A."/>
            <person name="Tauch A."/>
        </authorList>
    </citation>
    <scope>NUCLEOTIDE SEQUENCE [LARGE SCALE GENOMIC DNA]</scope>
    <source>
        <strain evidence="4 5">DSM 44614</strain>
    </source>
</reference>
<dbReference type="GO" id="GO:0008976">
    <property type="term" value="F:polyphosphate kinase activity"/>
    <property type="evidence" value="ECO:0007669"/>
    <property type="project" value="InterPro"/>
</dbReference>
<evidence type="ECO:0000313" key="4">
    <source>
        <dbReference type="EMBL" id="AKK08888.1"/>
    </source>
</evidence>
<protein>
    <submittedName>
        <fullName evidence="4">Polyphosphate:nucleotide phosphotransferase, PPK2 family</fullName>
    </submittedName>
</protein>
<dbReference type="PIRSF" id="PIRSF028756">
    <property type="entry name" value="PPK2_prd"/>
    <property type="match status" value="1"/>
</dbReference>
<accession>A0A0G3HAF2</accession>
<dbReference type="GO" id="GO:0006797">
    <property type="term" value="P:polyphosphate metabolic process"/>
    <property type="evidence" value="ECO:0007669"/>
    <property type="project" value="InterPro"/>
</dbReference>
<dbReference type="SUPFAM" id="SSF52540">
    <property type="entry name" value="P-loop containing nucleoside triphosphate hydrolases"/>
    <property type="match status" value="1"/>
</dbReference>
<dbReference type="EMBL" id="CP011545">
    <property type="protein sequence ID" value="AKK08888.1"/>
    <property type="molecule type" value="Genomic_DNA"/>
</dbReference>
<dbReference type="InterPro" id="IPR022300">
    <property type="entry name" value="PPK2-rel_1"/>
</dbReference>
<evidence type="ECO:0000256" key="2">
    <source>
        <dbReference type="ARBA" id="ARBA00022777"/>
    </source>
</evidence>
<evidence type="ECO:0000256" key="1">
    <source>
        <dbReference type="ARBA" id="ARBA00022679"/>
    </source>
</evidence>
<dbReference type="Proteomes" id="UP000035540">
    <property type="component" value="Chromosome"/>
</dbReference>
<organism evidence="4 5">
    <name type="scientific">Corynebacterium testudinoris</name>
    <dbReference type="NCBI Taxonomy" id="136857"/>
    <lineage>
        <taxon>Bacteria</taxon>
        <taxon>Bacillati</taxon>
        <taxon>Actinomycetota</taxon>
        <taxon>Actinomycetes</taxon>
        <taxon>Mycobacteriales</taxon>
        <taxon>Corynebacteriaceae</taxon>
        <taxon>Corynebacterium</taxon>
    </lineage>
</organism>
<dbReference type="AlphaFoldDB" id="A0A0G3HAF2"/>
<feature type="domain" description="Polyphosphate kinase-2-related" evidence="3">
    <location>
        <begin position="40"/>
        <end position="266"/>
    </location>
</feature>
<dbReference type="InterPro" id="IPR022488">
    <property type="entry name" value="PPK2-related"/>
</dbReference>
<dbReference type="PATRIC" id="fig|136857.5.peg.1447"/>
<dbReference type="NCBIfam" id="TIGR03709">
    <property type="entry name" value="PPK2_rel_1"/>
    <property type="match status" value="1"/>
</dbReference>
<dbReference type="Pfam" id="PF03976">
    <property type="entry name" value="PPK2"/>
    <property type="match status" value="1"/>
</dbReference>
<keyword evidence="2" id="KW-0418">Kinase</keyword>
<dbReference type="InterPro" id="IPR027417">
    <property type="entry name" value="P-loop_NTPase"/>
</dbReference>
<evidence type="ECO:0000259" key="3">
    <source>
        <dbReference type="Pfam" id="PF03976"/>
    </source>
</evidence>
<name>A0A0G3HAF2_9CORY</name>
<dbReference type="PANTHER" id="PTHR34383">
    <property type="entry name" value="POLYPHOSPHATE:AMP PHOSPHOTRANSFERASE-RELATED"/>
    <property type="match status" value="1"/>
</dbReference>
<proteinExistence type="predicted"/>
<dbReference type="InterPro" id="IPR016898">
    <property type="entry name" value="Polyphosphate_phosphotransfera"/>
</dbReference>
<dbReference type="Gene3D" id="3.40.50.300">
    <property type="entry name" value="P-loop containing nucleotide triphosphate hydrolases"/>
    <property type="match status" value="1"/>
</dbReference>
<evidence type="ECO:0000313" key="5">
    <source>
        <dbReference type="Proteomes" id="UP000035540"/>
    </source>
</evidence>
<dbReference type="STRING" id="136857.CTEST_07255"/>
<dbReference type="PANTHER" id="PTHR34383:SF3">
    <property type="entry name" value="POLYPHOSPHATE:AMP PHOSPHOTRANSFERASE"/>
    <property type="match status" value="1"/>
</dbReference>
<sequence length="286" mass="33293">MGSMDKFTMDEALQHRVTPDFRLADVDPTSTPGFKWNKKDWEREFHQYDDELDELQEKLFANGRAKVPGTGAVLLVLQGMDTSGKGGVIRHVFNAFDPQALSISSFGAPTAEERKHDFLWRIRPHEPAVGQIAVFDRSHYEDVLIQRVRQMASLEEIERRYGAIVDFEQDLVSRNVKIIKVMLHISKDFQKENLIERLDNPDKYWKYNPGDLDERELWDEYQEAYEIAMRRTSTDDAPWYCLPGDNKRYARMSVKYLVLDALRSMNLEWPAATFDVAAELRRAKEA</sequence>
<dbReference type="KEGG" id="cted:CTEST_07255"/>
<keyword evidence="5" id="KW-1185">Reference proteome</keyword>
<keyword evidence="1 4" id="KW-0808">Transferase</keyword>